<dbReference type="PANTHER" id="PTHR10909">
    <property type="entry name" value="ELECTRON TRANSPORT OXIDOREDUCTASE"/>
    <property type="match status" value="1"/>
</dbReference>
<evidence type="ECO:0000256" key="12">
    <source>
        <dbReference type="ARBA" id="ARBA00023140"/>
    </source>
</evidence>
<comment type="cofactor">
    <cofactor evidence="1">
        <name>FAD</name>
        <dbReference type="ChEBI" id="CHEBI:57692"/>
    </cofactor>
</comment>
<dbReference type="EMBL" id="JAODUP010000491">
    <property type="protein sequence ID" value="KAK2148567.1"/>
    <property type="molecule type" value="Genomic_DNA"/>
</dbReference>
<dbReference type="Proteomes" id="UP001208570">
    <property type="component" value="Unassembled WGS sequence"/>
</dbReference>
<feature type="domain" description="Acyl-CoA oxidase C-terminal" evidence="16">
    <location>
        <begin position="500"/>
        <end position="679"/>
    </location>
</feature>
<proteinExistence type="inferred from homology"/>
<dbReference type="InterPro" id="IPR009100">
    <property type="entry name" value="AcylCoA_DH/oxidase_NM_dom_sf"/>
</dbReference>
<dbReference type="FunFam" id="2.40.110.10:FF:000003">
    <property type="entry name" value="Acyl-coenzyme A oxidase"/>
    <property type="match status" value="1"/>
</dbReference>
<feature type="domain" description="Acyl-CoA oxidase C-alpha1" evidence="18">
    <location>
        <begin position="303"/>
        <end position="465"/>
    </location>
</feature>
<evidence type="ECO:0000256" key="3">
    <source>
        <dbReference type="ARBA" id="ARBA00004846"/>
    </source>
</evidence>
<dbReference type="Pfam" id="PF01756">
    <property type="entry name" value="ACOX"/>
    <property type="match status" value="1"/>
</dbReference>
<dbReference type="FunFam" id="1.20.140.10:FF:000013">
    <property type="entry name" value="Acyl-coenzyme A oxidase"/>
    <property type="match status" value="1"/>
</dbReference>
<dbReference type="FunFam" id="1.20.140.10:FF:000005">
    <property type="entry name" value="Acyl-coenzyme A oxidase"/>
    <property type="match status" value="1"/>
</dbReference>
<sequence length="685" mass="77520">MPSVDEELVSLSEYYFSILYTVIMANINPDLQKERQNGTFEVEKLTNVLDGDKFVTDRRRYVESLALNEKELTDGPDYNFMSRKERYVNSLRKAVHFLKCCNKYNFENPADVYMFERTAFPNEVSPIGLHSAMFIPTLRGQGTKEQIEKWVPLAENHQIIGTYVQTELGHGTFIRGLETTATYDPKTEEFILNSPTLTSTKWWPGGLGKTCNYAVVMALLYTDGKNYGMHPFIVQLRSLDTHEALPGLAIGDIGPKFGYDTIDNGFLRFNHYRIPRMNMLMKSAQVLEDGTYIKSTKNDKSSYGAMVFIRSVMIFGVAARGLAQACTIAIRYSAVRRQSELKKSQPEPQILDYQTQQYKLFPLLASAYAMWFTGLQIRDLYFTVNYDIQQGDTERLPELHALSSGLKSITTSMASWGIERCRLACGGHGYSAASGLPKIYVNVSPACTYEGENTVMLLQCARYLMKAYDAAKNGQKLSGSVDYLSERISLRSSITSEFSLASLVDAYKHRAARMTKEASERLGRLQACGNDPEDAWNLNSVVLTKVAEAHCHYYMVLVFESIVESVEDDGVKEVLKQLCQLFALFGIHENLGDFIQDGFLSNEQMVLVKQKELSLLSDIRRNAVLLVDAFDISDHLLGSILGRFDGNVYENLFEWAKTSPLNKPEVQESYVKYLWPLLNQNKSKL</sequence>
<dbReference type="SUPFAM" id="SSF47203">
    <property type="entry name" value="Acyl-CoA dehydrogenase C-terminal domain-like"/>
    <property type="match status" value="2"/>
</dbReference>
<dbReference type="FunFam" id="1.10.540.10:FF:000006">
    <property type="entry name" value="Acyl-coenzyme A oxidase"/>
    <property type="match status" value="1"/>
</dbReference>
<dbReference type="InterPro" id="IPR029320">
    <property type="entry name" value="Acyl-CoA_ox_N"/>
</dbReference>
<gene>
    <name evidence="19" type="ORF">LSH36_491g02039</name>
</gene>
<dbReference type="AlphaFoldDB" id="A0AAD9MWP8"/>
<comment type="pathway">
    <text evidence="3">Lipid metabolism; peroxisomal fatty acid beta-oxidation.</text>
</comment>
<name>A0AAD9MWP8_9ANNE</name>
<protein>
    <recommendedName>
        <fullName evidence="13">Acyl-coenzyme A oxidase</fullName>
    </recommendedName>
</protein>
<dbReference type="Gene3D" id="2.40.110.10">
    <property type="entry name" value="Butyryl-CoA Dehydrogenase, subunit A, domain 2"/>
    <property type="match status" value="1"/>
</dbReference>
<dbReference type="Pfam" id="PF14749">
    <property type="entry name" value="Acyl-CoA_ox_N"/>
    <property type="match status" value="1"/>
</dbReference>
<evidence type="ECO:0000256" key="13">
    <source>
        <dbReference type="PIRNR" id="PIRNR000168"/>
    </source>
</evidence>
<evidence type="ECO:0000313" key="20">
    <source>
        <dbReference type="Proteomes" id="UP001208570"/>
    </source>
</evidence>
<evidence type="ECO:0000256" key="1">
    <source>
        <dbReference type="ARBA" id="ARBA00001974"/>
    </source>
</evidence>
<feature type="binding site" evidence="15">
    <location>
        <position position="166"/>
    </location>
    <ligand>
        <name>FAD</name>
        <dbReference type="ChEBI" id="CHEBI:57692"/>
    </ligand>
</feature>
<keyword evidence="12" id="KW-0576">Peroxisome</keyword>
<evidence type="ECO:0000256" key="11">
    <source>
        <dbReference type="ARBA" id="ARBA00023098"/>
    </source>
</evidence>
<accession>A0AAD9MWP8</accession>
<keyword evidence="5 13" id="KW-0285">Flavoprotein</keyword>
<keyword evidence="10" id="KW-0560">Oxidoreductase</keyword>
<evidence type="ECO:0000313" key="19">
    <source>
        <dbReference type="EMBL" id="KAK2148567.1"/>
    </source>
</evidence>
<dbReference type="PANTHER" id="PTHR10909:SF250">
    <property type="entry name" value="PEROXISOMAL ACYL-COENZYME A OXIDASE 1"/>
    <property type="match status" value="1"/>
</dbReference>
<keyword evidence="11" id="KW-0443">Lipid metabolism</keyword>
<evidence type="ECO:0000259" key="17">
    <source>
        <dbReference type="Pfam" id="PF14749"/>
    </source>
</evidence>
<evidence type="ECO:0000256" key="8">
    <source>
        <dbReference type="ARBA" id="ARBA00022832"/>
    </source>
</evidence>
<evidence type="ECO:0000256" key="4">
    <source>
        <dbReference type="ARBA" id="ARBA00006288"/>
    </source>
</evidence>
<evidence type="ECO:0000256" key="5">
    <source>
        <dbReference type="ARBA" id="ARBA00022630"/>
    </source>
</evidence>
<evidence type="ECO:0000256" key="10">
    <source>
        <dbReference type="ARBA" id="ARBA00023002"/>
    </source>
</evidence>
<dbReference type="InterPro" id="IPR036250">
    <property type="entry name" value="AcylCo_DH-like_C"/>
</dbReference>
<keyword evidence="9" id="KW-0067">ATP-binding</keyword>
<evidence type="ECO:0000256" key="6">
    <source>
        <dbReference type="ARBA" id="ARBA00022741"/>
    </source>
</evidence>
<evidence type="ECO:0000256" key="9">
    <source>
        <dbReference type="ARBA" id="ARBA00022840"/>
    </source>
</evidence>
<dbReference type="InterPro" id="IPR037069">
    <property type="entry name" value="AcylCoA_DH/ox_N_sf"/>
</dbReference>
<comment type="caution">
    <text evidence="19">The sequence shown here is derived from an EMBL/GenBank/DDBJ whole genome shotgun (WGS) entry which is preliminary data.</text>
</comment>
<dbReference type="GO" id="GO:0003997">
    <property type="term" value="F:acyl-CoA oxidase activity"/>
    <property type="evidence" value="ECO:0007669"/>
    <property type="project" value="InterPro"/>
</dbReference>
<keyword evidence="6" id="KW-0547">Nucleotide-binding</keyword>
<comment type="subcellular location">
    <subcellularLocation>
        <location evidence="2">Peroxisome</location>
    </subcellularLocation>
</comment>
<keyword evidence="7 13" id="KW-0274">FAD</keyword>
<dbReference type="InterPro" id="IPR002655">
    <property type="entry name" value="Acyl-CoA_oxidase_C"/>
</dbReference>
<feature type="binding site" evidence="15">
    <location>
        <position position="205"/>
    </location>
    <ligand>
        <name>FAD</name>
        <dbReference type="ChEBI" id="CHEBI:57692"/>
    </ligand>
</feature>
<dbReference type="InterPro" id="IPR055060">
    <property type="entry name" value="ACOX_C_alpha1"/>
</dbReference>
<dbReference type="Gene3D" id="1.20.140.10">
    <property type="entry name" value="Butyryl-CoA Dehydrogenase, subunit A, domain 3"/>
    <property type="match status" value="2"/>
</dbReference>
<dbReference type="SUPFAM" id="SSF56645">
    <property type="entry name" value="Acyl-CoA dehydrogenase NM domain-like"/>
    <property type="match status" value="1"/>
</dbReference>
<dbReference type="GO" id="GO:0005504">
    <property type="term" value="F:fatty acid binding"/>
    <property type="evidence" value="ECO:0007669"/>
    <property type="project" value="TreeGrafter"/>
</dbReference>
<dbReference type="GO" id="GO:0033540">
    <property type="term" value="P:fatty acid beta-oxidation using acyl-CoA oxidase"/>
    <property type="evidence" value="ECO:0007669"/>
    <property type="project" value="TreeGrafter"/>
</dbReference>
<dbReference type="InterPro" id="IPR012258">
    <property type="entry name" value="Acyl-CoA_oxidase"/>
</dbReference>
<keyword evidence="20" id="KW-1185">Reference proteome</keyword>
<organism evidence="19 20">
    <name type="scientific">Paralvinella palmiformis</name>
    <dbReference type="NCBI Taxonomy" id="53620"/>
    <lineage>
        <taxon>Eukaryota</taxon>
        <taxon>Metazoa</taxon>
        <taxon>Spiralia</taxon>
        <taxon>Lophotrochozoa</taxon>
        <taxon>Annelida</taxon>
        <taxon>Polychaeta</taxon>
        <taxon>Sedentaria</taxon>
        <taxon>Canalipalpata</taxon>
        <taxon>Terebellida</taxon>
        <taxon>Terebelliformia</taxon>
        <taxon>Alvinellidae</taxon>
        <taxon>Paralvinella</taxon>
    </lineage>
</organism>
<dbReference type="Pfam" id="PF22924">
    <property type="entry name" value="ACOX_C_alpha1"/>
    <property type="match status" value="1"/>
</dbReference>
<evidence type="ECO:0000256" key="2">
    <source>
        <dbReference type="ARBA" id="ARBA00004275"/>
    </source>
</evidence>
<evidence type="ECO:0000256" key="15">
    <source>
        <dbReference type="PIRSR" id="PIRSR000168-2"/>
    </source>
</evidence>
<dbReference type="GO" id="GO:0005777">
    <property type="term" value="C:peroxisome"/>
    <property type="evidence" value="ECO:0007669"/>
    <property type="project" value="UniProtKB-SubCell"/>
</dbReference>
<dbReference type="GO" id="GO:0071949">
    <property type="term" value="F:FAD binding"/>
    <property type="evidence" value="ECO:0007669"/>
    <property type="project" value="InterPro"/>
</dbReference>
<keyword evidence="8" id="KW-0276">Fatty acid metabolism</keyword>
<dbReference type="Gene3D" id="1.10.540.10">
    <property type="entry name" value="Acyl-CoA dehydrogenase/oxidase, N-terminal domain"/>
    <property type="match status" value="1"/>
</dbReference>
<evidence type="ECO:0000259" key="16">
    <source>
        <dbReference type="Pfam" id="PF01756"/>
    </source>
</evidence>
<feature type="domain" description="Acyl-coenzyme A oxidase N-terminal" evidence="17">
    <location>
        <begin position="42"/>
        <end position="160"/>
    </location>
</feature>
<reference evidence="19" key="1">
    <citation type="journal article" date="2023" name="Mol. Biol. Evol.">
        <title>Third-Generation Sequencing Reveals the Adaptive Role of the Epigenome in Three Deep-Sea Polychaetes.</title>
        <authorList>
            <person name="Perez M."/>
            <person name="Aroh O."/>
            <person name="Sun Y."/>
            <person name="Lan Y."/>
            <person name="Juniper S.K."/>
            <person name="Young C.R."/>
            <person name="Angers B."/>
            <person name="Qian P.Y."/>
        </authorList>
    </citation>
    <scope>NUCLEOTIDE SEQUENCE</scope>
    <source>
        <strain evidence="19">P08H-3</strain>
    </source>
</reference>
<evidence type="ECO:0000256" key="14">
    <source>
        <dbReference type="PIRSR" id="PIRSR000168-1"/>
    </source>
</evidence>
<evidence type="ECO:0000256" key="7">
    <source>
        <dbReference type="ARBA" id="ARBA00022827"/>
    </source>
</evidence>
<dbReference type="GO" id="GO:0005524">
    <property type="term" value="F:ATP binding"/>
    <property type="evidence" value="ECO:0007669"/>
    <property type="project" value="UniProtKB-KW"/>
</dbReference>
<feature type="active site" description="Proton acceptor" evidence="14">
    <location>
        <position position="450"/>
    </location>
</feature>
<evidence type="ECO:0000259" key="18">
    <source>
        <dbReference type="Pfam" id="PF22924"/>
    </source>
</evidence>
<dbReference type="InterPro" id="IPR046373">
    <property type="entry name" value="Acyl-CoA_Oxase/DH_mid-dom_sf"/>
</dbReference>
<dbReference type="PIRSF" id="PIRSF000168">
    <property type="entry name" value="Acyl-CoA_oxidase"/>
    <property type="match status" value="1"/>
</dbReference>
<comment type="similarity">
    <text evidence="4 13">Belongs to the acyl-CoA oxidase family.</text>
</comment>
<dbReference type="GO" id="GO:0055088">
    <property type="term" value="P:lipid homeostasis"/>
    <property type="evidence" value="ECO:0007669"/>
    <property type="project" value="TreeGrafter"/>
</dbReference>